<dbReference type="Proteomes" id="UP000321424">
    <property type="component" value="Unassembled WGS sequence"/>
</dbReference>
<dbReference type="InterPro" id="IPR023214">
    <property type="entry name" value="HAD_sf"/>
</dbReference>
<dbReference type="InterPro" id="IPR050582">
    <property type="entry name" value="HAD-like_SerB"/>
</dbReference>
<evidence type="ECO:0000313" key="13">
    <source>
        <dbReference type="Proteomes" id="UP000321424"/>
    </source>
</evidence>
<evidence type="ECO:0000256" key="4">
    <source>
        <dbReference type="ARBA" id="ARBA00012640"/>
    </source>
</evidence>
<evidence type="ECO:0000256" key="9">
    <source>
        <dbReference type="ARBA" id="ARBA00023299"/>
    </source>
</evidence>
<keyword evidence="5" id="KW-0028">Amino-acid biosynthesis</keyword>
<dbReference type="Pfam" id="PF12710">
    <property type="entry name" value="HAD"/>
    <property type="match status" value="1"/>
</dbReference>
<evidence type="ECO:0000256" key="8">
    <source>
        <dbReference type="ARBA" id="ARBA00022842"/>
    </source>
</evidence>
<keyword evidence="9" id="KW-0718">Serine biosynthesis</keyword>
<evidence type="ECO:0000256" key="3">
    <source>
        <dbReference type="ARBA" id="ARBA00009184"/>
    </source>
</evidence>
<dbReference type="GO" id="GO:0006564">
    <property type="term" value="P:L-serine biosynthetic process"/>
    <property type="evidence" value="ECO:0007669"/>
    <property type="project" value="UniProtKB-KW"/>
</dbReference>
<keyword evidence="7" id="KW-0378">Hydrolase</keyword>
<dbReference type="PANTHER" id="PTHR43344:SF2">
    <property type="entry name" value="PHOSPHOSERINE PHOSPHATASE"/>
    <property type="match status" value="1"/>
</dbReference>
<dbReference type="RefSeq" id="WP_147138641.1">
    <property type="nucleotide sequence ID" value="NZ_BJXA01000054.1"/>
</dbReference>
<evidence type="ECO:0000256" key="5">
    <source>
        <dbReference type="ARBA" id="ARBA00022605"/>
    </source>
</evidence>
<keyword evidence="13" id="KW-1185">Reference proteome</keyword>
<sequence length="207" mass="22528">MESNESRKLAVFDMDGTLLPGATACQYIAHISGTTDLVIDLEARYSAGSLSAVEFAQITHASWAVHGPELYRTAHIAARKIRNIDRTLAHLAQHGYATCLITMAPKAFAAHFGEFDHIHGSAYPDTIITPQDKPTIALEVARQYQIEPDGILAFGDSASDGPLFEAISRTVAVNGDNQIESLARHRYRGDDLFDAMMLALSDDVDQA</sequence>
<dbReference type="EC" id="3.1.3.3" evidence="4"/>
<comment type="pathway">
    <text evidence="2">Amino-acid biosynthesis; L-serine biosynthesis; L-serine from 3-phospho-D-glycerate: step 3/3.</text>
</comment>
<dbReference type="Gene3D" id="3.40.50.1000">
    <property type="entry name" value="HAD superfamily/HAD-like"/>
    <property type="match status" value="1"/>
</dbReference>
<dbReference type="GO" id="GO:0005737">
    <property type="term" value="C:cytoplasm"/>
    <property type="evidence" value="ECO:0007669"/>
    <property type="project" value="TreeGrafter"/>
</dbReference>
<comment type="cofactor">
    <cofactor evidence="1">
        <name>Mg(2+)</name>
        <dbReference type="ChEBI" id="CHEBI:18420"/>
    </cofactor>
</comment>
<dbReference type="PANTHER" id="PTHR43344">
    <property type="entry name" value="PHOSPHOSERINE PHOSPHATASE"/>
    <property type="match status" value="1"/>
</dbReference>
<evidence type="ECO:0000313" key="12">
    <source>
        <dbReference type="EMBL" id="GEM41603.1"/>
    </source>
</evidence>
<dbReference type="OrthoDB" id="25607at2"/>
<protein>
    <recommendedName>
        <fullName evidence="4">phosphoserine phosphatase</fullName>
        <ecNumber evidence="4">3.1.3.3</ecNumber>
    </recommendedName>
</protein>
<name>A0A511MLU9_9NOCA</name>
<evidence type="ECO:0000256" key="10">
    <source>
        <dbReference type="ARBA" id="ARBA00048138"/>
    </source>
</evidence>
<evidence type="ECO:0000256" key="11">
    <source>
        <dbReference type="ARBA" id="ARBA00048523"/>
    </source>
</evidence>
<dbReference type="SUPFAM" id="SSF56784">
    <property type="entry name" value="HAD-like"/>
    <property type="match status" value="1"/>
</dbReference>
<evidence type="ECO:0000256" key="1">
    <source>
        <dbReference type="ARBA" id="ARBA00001946"/>
    </source>
</evidence>
<comment type="catalytic activity">
    <reaction evidence="11">
        <text>O-phospho-D-serine + H2O = D-serine + phosphate</text>
        <dbReference type="Rhea" id="RHEA:24873"/>
        <dbReference type="ChEBI" id="CHEBI:15377"/>
        <dbReference type="ChEBI" id="CHEBI:35247"/>
        <dbReference type="ChEBI" id="CHEBI:43474"/>
        <dbReference type="ChEBI" id="CHEBI:58680"/>
        <dbReference type="EC" id="3.1.3.3"/>
    </reaction>
</comment>
<comment type="catalytic activity">
    <reaction evidence="10">
        <text>O-phospho-L-serine + H2O = L-serine + phosphate</text>
        <dbReference type="Rhea" id="RHEA:21208"/>
        <dbReference type="ChEBI" id="CHEBI:15377"/>
        <dbReference type="ChEBI" id="CHEBI:33384"/>
        <dbReference type="ChEBI" id="CHEBI:43474"/>
        <dbReference type="ChEBI" id="CHEBI:57524"/>
        <dbReference type="EC" id="3.1.3.3"/>
    </reaction>
</comment>
<gene>
    <name evidence="12" type="ORF">NN4_61220</name>
</gene>
<dbReference type="InterPro" id="IPR036412">
    <property type="entry name" value="HAD-like_sf"/>
</dbReference>
<reference evidence="12 13" key="1">
    <citation type="submission" date="2019-07" db="EMBL/GenBank/DDBJ databases">
        <title>Whole genome shotgun sequence of Nocardia ninae NBRC 108245.</title>
        <authorList>
            <person name="Hosoyama A."/>
            <person name="Uohara A."/>
            <person name="Ohji S."/>
            <person name="Ichikawa N."/>
        </authorList>
    </citation>
    <scope>NUCLEOTIDE SEQUENCE [LARGE SCALE GENOMIC DNA]</scope>
    <source>
        <strain evidence="12 13">NBRC 108245</strain>
    </source>
</reference>
<dbReference type="EMBL" id="BJXA01000054">
    <property type="protein sequence ID" value="GEM41603.1"/>
    <property type="molecule type" value="Genomic_DNA"/>
</dbReference>
<comment type="caution">
    <text evidence="12">The sequence shown here is derived from an EMBL/GenBank/DDBJ whole genome shotgun (WGS) entry which is preliminary data.</text>
</comment>
<dbReference type="AlphaFoldDB" id="A0A511MLU9"/>
<evidence type="ECO:0000256" key="7">
    <source>
        <dbReference type="ARBA" id="ARBA00022801"/>
    </source>
</evidence>
<dbReference type="GO" id="GO:0036424">
    <property type="term" value="F:L-phosphoserine phosphatase activity"/>
    <property type="evidence" value="ECO:0007669"/>
    <property type="project" value="TreeGrafter"/>
</dbReference>
<comment type="similarity">
    <text evidence="3">Belongs to the HAD-like hydrolase superfamily. SerB family.</text>
</comment>
<proteinExistence type="inferred from homology"/>
<keyword evidence="8" id="KW-0460">Magnesium</keyword>
<evidence type="ECO:0000256" key="2">
    <source>
        <dbReference type="ARBA" id="ARBA00005135"/>
    </source>
</evidence>
<accession>A0A511MLU9</accession>
<dbReference type="GO" id="GO:0000287">
    <property type="term" value="F:magnesium ion binding"/>
    <property type="evidence" value="ECO:0007669"/>
    <property type="project" value="TreeGrafter"/>
</dbReference>
<keyword evidence="6" id="KW-0479">Metal-binding</keyword>
<organism evidence="12 13">
    <name type="scientific">Nocardia ninae NBRC 108245</name>
    <dbReference type="NCBI Taxonomy" id="1210091"/>
    <lineage>
        <taxon>Bacteria</taxon>
        <taxon>Bacillati</taxon>
        <taxon>Actinomycetota</taxon>
        <taxon>Actinomycetes</taxon>
        <taxon>Mycobacteriales</taxon>
        <taxon>Nocardiaceae</taxon>
        <taxon>Nocardia</taxon>
    </lineage>
</organism>
<evidence type="ECO:0000256" key="6">
    <source>
        <dbReference type="ARBA" id="ARBA00022723"/>
    </source>
</evidence>